<keyword evidence="5" id="KW-0961">Cell wall biogenesis/degradation</keyword>
<evidence type="ECO:0000256" key="3">
    <source>
        <dbReference type="ARBA" id="ARBA00011901"/>
    </source>
</evidence>
<proteinExistence type="inferred from homology"/>
<evidence type="ECO:0000313" key="8">
    <source>
        <dbReference type="EMBL" id="VFP87136.1"/>
    </source>
</evidence>
<dbReference type="RefSeq" id="WP_072666319.1">
    <property type="nucleotide sequence ID" value="NZ_LT670851.1"/>
</dbReference>
<protein>
    <recommendedName>
        <fullName evidence="3">N-acetylmuramoyl-L-alanine amidase</fullName>
        <ecNumber evidence="3">3.5.1.28</ecNumber>
    </recommendedName>
</protein>
<dbReference type="AlphaFoldDB" id="A0A451DK78"/>
<dbReference type="Gene3D" id="3.40.630.40">
    <property type="entry name" value="Zn-dependent exopeptidases"/>
    <property type="match status" value="1"/>
</dbReference>
<dbReference type="SUPFAM" id="SSF53187">
    <property type="entry name" value="Zn-dependent exopeptidases"/>
    <property type="match status" value="1"/>
</dbReference>
<dbReference type="GO" id="GO:0009253">
    <property type="term" value="P:peptidoglycan catabolic process"/>
    <property type="evidence" value="ECO:0007669"/>
    <property type="project" value="InterPro"/>
</dbReference>
<keyword evidence="4 8" id="KW-0378">Hydrolase</keyword>
<dbReference type="InterPro" id="IPR021731">
    <property type="entry name" value="AMIN_dom"/>
</dbReference>
<dbReference type="Pfam" id="PF01520">
    <property type="entry name" value="Amidase_3"/>
    <property type="match status" value="1"/>
</dbReference>
<accession>A0A451DK78</accession>
<dbReference type="KEGG" id="ehd:ERCIPSTX3056_432"/>
<comment type="catalytic activity">
    <reaction evidence="1">
        <text>Hydrolyzes the link between N-acetylmuramoyl residues and L-amino acid residues in certain cell-wall glycopeptides.</text>
        <dbReference type="EC" id="3.5.1.28"/>
    </reaction>
</comment>
<dbReference type="SMART" id="SM00646">
    <property type="entry name" value="Ami_3"/>
    <property type="match status" value="1"/>
</dbReference>
<evidence type="ECO:0000259" key="7">
    <source>
        <dbReference type="SMART" id="SM00646"/>
    </source>
</evidence>
<dbReference type="Proteomes" id="UP000294462">
    <property type="component" value="Chromosome"/>
</dbReference>
<evidence type="ECO:0000256" key="6">
    <source>
        <dbReference type="SAM" id="SignalP"/>
    </source>
</evidence>
<sequence length="421" mass="47994" precursor="true">MIPYIKRWLLLMPVFFFFSVQASTLLEIDTANSPNSENITLSFSKKPVYVFFFLHHPDRIVIDVHNSTILDGLPRDCSSDGIVKFIRVRMSNTRNMRLVFQLADCGKIRAVTNHSGSRYNLIFTMIRHHRIGTHRPADSCKFKKGPLASSAGSVSKHQHLTSQIRRYTRRNAAFNAHGVRNKIIVAIDAGHGGQDPGAISRHGLKEKNITIDIARQLQAWLNSDPMFYGVMIRNSDHFISVSERSKIAHNKKANILISIHADSARNRRACGASAWVLSNRRANRELVNRLAKKDGQFTIFQKNNHGMLKSNYTDRYVRKALLDLQFIYSQRVGYEVATKVLCQLKHVSPLHKTKPAYASFGVLRSPYIPSLLIEIGFISNTTEEKLLASRLYQKRLSKSLYQGLHNYFLFHPSQYVSAKKT</sequence>
<feature type="signal peptide" evidence="6">
    <location>
        <begin position="1"/>
        <end position="22"/>
    </location>
</feature>
<evidence type="ECO:0000256" key="4">
    <source>
        <dbReference type="ARBA" id="ARBA00022801"/>
    </source>
</evidence>
<dbReference type="EC" id="3.5.1.28" evidence="3"/>
<organism evidence="8 9">
    <name type="scientific">Candidatus Erwinia haradaeae</name>
    <dbReference type="NCBI Taxonomy" id="1922217"/>
    <lineage>
        <taxon>Bacteria</taxon>
        <taxon>Pseudomonadati</taxon>
        <taxon>Pseudomonadota</taxon>
        <taxon>Gammaproteobacteria</taxon>
        <taxon>Enterobacterales</taxon>
        <taxon>Erwiniaceae</taxon>
        <taxon>Erwinia</taxon>
    </lineage>
</organism>
<evidence type="ECO:0000256" key="5">
    <source>
        <dbReference type="ARBA" id="ARBA00023316"/>
    </source>
</evidence>
<evidence type="ECO:0000313" key="9">
    <source>
        <dbReference type="Proteomes" id="UP000294462"/>
    </source>
</evidence>
<dbReference type="OrthoDB" id="9806267at2"/>
<comment type="similarity">
    <text evidence="2">Belongs to the N-acetylmuramoyl-L-alanine amidase 3 family.</text>
</comment>
<dbReference type="GO" id="GO:0008745">
    <property type="term" value="F:N-acetylmuramoyl-L-alanine amidase activity"/>
    <property type="evidence" value="ECO:0007669"/>
    <property type="project" value="UniProtKB-EC"/>
</dbReference>
<dbReference type="PANTHER" id="PTHR30404">
    <property type="entry name" value="N-ACETYLMURAMOYL-L-ALANINE AMIDASE"/>
    <property type="match status" value="1"/>
</dbReference>
<feature type="domain" description="MurNAc-LAA" evidence="7">
    <location>
        <begin position="245"/>
        <end position="405"/>
    </location>
</feature>
<dbReference type="Pfam" id="PF11741">
    <property type="entry name" value="AMIN"/>
    <property type="match status" value="1"/>
</dbReference>
<name>A0A451DK78_9GAMM</name>
<keyword evidence="9" id="KW-1185">Reference proteome</keyword>
<evidence type="ECO:0000256" key="2">
    <source>
        <dbReference type="ARBA" id="ARBA00010860"/>
    </source>
</evidence>
<feature type="chain" id="PRO_5019027614" description="N-acetylmuramoyl-L-alanine amidase" evidence="6">
    <location>
        <begin position="23"/>
        <end position="421"/>
    </location>
</feature>
<keyword evidence="6" id="KW-0732">Signal</keyword>
<evidence type="ECO:0000256" key="1">
    <source>
        <dbReference type="ARBA" id="ARBA00001561"/>
    </source>
</evidence>
<dbReference type="GO" id="GO:0030288">
    <property type="term" value="C:outer membrane-bounded periplasmic space"/>
    <property type="evidence" value="ECO:0007669"/>
    <property type="project" value="TreeGrafter"/>
</dbReference>
<gene>
    <name evidence="8" type="primary">amiB</name>
    <name evidence="8" type="ORF">ERCIPSTX3056_432</name>
</gene>
<reference evidence="8 9" key="1">
    <citation type="submission" date="2019-02" db="EMBL/GenBank/DDBJ databases">
        <authorList>
            <person name="Manzano-Marin A."/>
            <person name="Manzano-Marin A."/>
        </authorList>
    </citation>
    <scope>NUCLEOTIDE SEQUENCE [LARGE SCALE GENOMIC DNA]</scope>
    <source>
        <strain evidence="8 9">ErCipseudotaxifoliae</strain>
    </source>
</reference>
<dbReference type="CDD" id="cd02696">
    <property type="entry name" value="MurNAc-LAA"/>
    <property type="match status" value="1"/>
</dbReference>
<dbReference type="InterPro" id="IPR050695">
    <property type="entry name" value="N-acetylmuramoyl_amidase_3"/>
</dbReference>
<dbReference type="PANTHER" id="PTHR30404:SF6">
    <property type="entry name" value="N-ACETYLMURAMOYL-L-ALANINE AMIDASE AMIB"/>
    <property type="match status" value="1"/>
</dbReference>
<dbReference type="GO" id="GO:0071555">
    <property type="term" value="P:cell wall organization"/>
    <property type="evidence" value="ECO:0007669"/>
    <property type="project" value="UniProtKB-KW"/>
</dbReference>
<dbReference type="EMBL" id="LR217725">
    <property type="protein sequence ID" value="VFP87136.1"/>
    <property type="molecule type" value="Genomic_DNA"/>
</dbReference>
<dbReference type="InterPro" id="IPR002508">
    <property type="entry name" value="MurNAc-LAA_cat"/>
</dbReference>
<dbReference type="Gene3D" id="2.60.40.3500">
    <property type="match status" value="1"/>
</dbReference>